<name>E8R8F2_DESM0</name>
<sequence precursor="true">MRAGSGVYVLFSALFMAIPLILSSYPLLGFFPTYVASPHDLEPGTRFTYYGIVTDPGFVNHSSLHIVEADVAYLGSDAYEVNLTLYELEGWMHVGIRPLREGGFSFTAENVTVLCNARVPLSYQNSSFARLATPKAGEATVAIYGGVAYRDFKRAGFKGRGFFSLATPEAYLGFARTYEAEVVDLSTNESLADRIGLPIFVRMGDRYLATDMILVHPAIPQTFLNDFGSACPALKSTLEQYFKDVEEKKGGIPIPPREELFLDYVSHIPSDQAWAEAFWDNFNVALFPVSYVFVAAGLALLILRLRKA</sequence>
<keyword evidence="1" id="KW-1133">Transmembrane helix</keyword>
<keyword evidence="1" id="KW-0812">Transmembrane</keyword>
<feature type="transmembrane region" description="Helical" evidence="1">
    <location>
        <begin position="7"/>
        <end position="28"/>
    </location>
</feature>
<evidence type="ECO:0000313" key="3">
    <source>
        <dbReference type="Proteomes" id="UP000001068"/>
    </source>
</evidence>
<keyword evidence="1" id="KW-0472">Membrane</keyword>
<dbReference type="eggNOG" id="arCOG10923">
    <property type="taxonomic scope" value="Archaea"/>
</dbReference>
<dbReference type="KEGG" id="dmu:Desmu_0464"/>
<dbReference type="HOGENOM" id="CLU_901958_0_0_2"/>
<dbReference type="RefSeq" id="WP_013562000.1">
    <property type="nucleotide sequence ID" value="NC_014961.1"/>
</dbReference>
<dbReference type="AlphaFoldDB" id="E8R8F2"/>
<reference evidence="2 3" key="2">
    <citation type="journal article" date="2011" name="Stand. Genomic Sci.">
        <title>Complete genome sequence of Desulfurococcus mucosus type strain (O7/1).</title>
        <authorList>
            <person name="Wirth R."/>
            <person name="Chertkov O."/>
            <person name="Held B."/>
            <person name="Lapidus A."/>
            <person name="Nolan M."/>
            <person name="Lucas S."/>
            <person name="Hammon N."/>
            <person name="Deshpande S."/>
            <person name="Cheng J.F."/>
            <person name="Tapia R."/>
            <person name="Han C."/>
            <person name="Goodwin L."/>
            <person name="Pitluck S."/>
            <person name="Liolios K."/>
            <person name="Ioanna P."/>
            <person name="Ivanova N."/>
            <person name="Mavromatis K."/>
            <person name="Mikhailova N."/>
            <person name="Pati A."/>
            <person name="Chen A."/>
            <person name="Palaniappan K."/>
            <person name="Land M."/>
            <person name="Hauser L."/>
            <person name="Chang Y.J."/>
            <person name="Jeffries C.D."/>
            <person name="Bilek Y."/>
            <person name="Hader T."/>
            <person name="Rohde M."/>
            <person name="Spring S."/>
            <person name="Sikorski J."/>
            <person name="Goker M."/>
            <person name="Woyke T."/>
            <person name="Bristow J."/>
            <person name="Eisen J.A."/>
            <person name="Markowitz V."/>
            <person name="Hugenholtz P."/>
            <person name="Kyrpides N.C."/>
            <person name="Klenk H.P."/>
        </authorList>
    </citation>
    <scope>NUCLEOTIDE SEQUENCE [LARGE SCALE GENOMIC DNA]</scope>
    <source>
        <strain evidence="3">ATCC 35584 / DSM 2162 / JCM 9187 / O7/1</strain>
    </source>
</reference>
<protein>
    <submittedName>
        <fullName evidence="2">Uncharacterized protein</fullName>
    </submittedName>
</protein>
<evidence type="ECO:0000256" key="1">
    <source>
        <dbReference type="SAM" id="Phobius"/>
    </source>
</evidence>
<dbReference type="EMBL" id="CP002363">
    <property type="protein sequence ID" value="ADV64778.1"/>
    <property type="molecule type" value="Genomic_DNA"/>
</dbReference>
<dbReference type="STRING" id="765177.Desmu_0464"/>
<evidence type="ECO:0000313" key="2">
    <source>
        <dbReference type="EMBL" id="ADV64778.1"/>
    </source>
</evidence>
<reference evidence="3" key="1">
    <citation type="submission" date="2010-11" db="EMBL/GenBank/DDBJ databases">
        <title>The complete genome of Desulfurococcus mucosus DSM 2162.</title>
        <authorList>
            <consortium name="US DOE Joint Genome Institute (JGI-PGF)"/>
            <person name="Lucas S."/>
            <person name="Copeland A."/>
            <person name="Lapidus A."/>
            <person name="Bruce D."/>
            <person name="Goodwin L."/>
            <person name="Pitluck S."/>
            <person name="Kyrpides N."/>
            <person name="Mavromatis K."/>
            <person name="Pagani I."/>
            <person name="Ivanova N."/>
            <person name="Ovchinnikova G."/>
            <person name="Chertkov O."/>
            <person name="Held B."/>
            <person name="Brettin T."/>
            <person name="Detter J.C."/>
            <person name="Tapia R."/>
            <person name="Han C."/>
            <person name="Land M."/>
            <person name="Hauser L."/>
            <person name="Markowitz V."/>
            <person name="Cheng J.-F."/>
            <person name="Hugenholtz P."/>
            <person name="Woyke T."/>
            <person name="Wu D."/>
            <person name="Wirth R."/>
            <person name="Bilek Y."/>
            <person name="Hader T."/>
            <person name="Klenk H.-P."/>
            <person name="Eisen J.A."/>
        </authorList>
    </citation>
    <scope>NUCLEOTIDE SEQUENCE [LARGE SCALE GENOMIC DNA]</scope>
    <source>
        <strain evidence="3">ATCC 35584 / DSM 2162 / JCM 9187 / O7/1</strain>
    </source>
</reference>
<accession>E8R8F2</accession>
<dbReference type="Proteomes" id="UP000001068">
    <property type="component" value="Chromosome"/>
</dbReference>
<dbReference type="GeneID" id="10153157"/>
<proteinExistence type="predicted"/>
<feature type="transmembrane region" description="Helical" evidence="1">
    <location>
        <begin position="285"/>
        <end position="303"/>
    </location>
</feature>
<keyword evidence="3" id="KW-1185">Reference proteome</keyword>
<gene>
    <name evidence="2" type="ordered locus">Desmu_0464</name>
</gene>
<organism evidence="2 3">
    <name type="scientific">Desulfurococcus mucosus (strain ATCC 35584 / DSM 2162 / JCM 9187 / O7/1)</name>
    <dbReference type="NCBI Taxonomy" id="765177"/>
    <lineage>
        <taxon>Archaea</taxon>
        <taxon>Thermoproteota</taxon>
        <taxon>Thermoprotei</taxon>
        <taxon>Desulfurococcales</taxon>
        <taxon>Desulfurococcaceae</taxon>
        <taxon>Desulfurococcus</taxon>
    </lineage>
</organism>